<dbReference type="InterPro" id="IPR036249">
    <property type="entry name" value="Thioredoxin-like_sf"/>
</dbReference>
<organism evidence="2">
    <name type="scientific">hydrothermal vent metagenome</name>
    <dbReference type="NCBI Taxonomy" id="652676"/>
    <lineage>
        <taxon>unclassified sequences</taxon>
        <taxon>metagenomes</taxon>
        <taxon>ecological metagenomes</taxon>
    </lineage>
</organism>
<dbReference type="InterPro" id="IPR013766">
    <property type="entry name" value="Thioredoxin_domain"/>
</dbReference>
<protein>
    <submittedName>
        <fullName evidence="2">Thioredoxin</fullName>
    </submittedName>
</protein>
<dbReference type="AlphaFoldDB" id="A0A3B0VNP1"/>
<proteinExistence type="predicted"/>
<gene>
    <name evidence="2" type="ORF">MNBD_DELTA03-722</name>
</gene>
<dbReference type="PANTHER" id="PTHR45663:SF11">
    <property type="entry name" value="GEO12009P1"/>
    <property type="match status" value="1"/>
</dbReference>
<dbReference type="CDD" id="cd02947">
    <property type="entry name" value="TRX_family"/>
    <property type="match status" value="1"/>
</dbReference>
<feature type="domain" description="Thioredoxin" evidence="1">
    <location>
        <begin position="8"/>
        <end position="119"/>
    </location>
</feature>
<dbReference type="GO" id="GO:0005829">
    <property type="term" value="C:cytosol"/>
    <property type="evidence" value="ECO:0007669"/>
    <property type="project" value="TreeGrafter"/>
</dbReference>
<dbReference type="Pfam" id="PF00085">
    <property type="entry name" value="Thioredoxin"/>
    <property type="match status" value="1"/>
</dbReference>
<dbReference type="GO" id="GO:0015035">
    <property type="term" value="F:protein-disulfide reductase activity"/>
    <property type="evidence" value="ECO:0007669"/>
    <property type="project" value="TreeGrafter"/>
</dbReference>
<dbReference type="Gene3D" id="3.40.30.10">
    <property type="entry name" value="Glutaredoxin"/>
    <property type="match status" value="1"/>
</dbReference>
<name>A0A3B0VNP1_9ZZZZ</name>
<accession>A0A3B0VNP1</accession>
<dbReference type="PROSITE" id="PS51352">
    <property type="entry name" value="THIOREDOXIN_2"/>
    <property type="match status" value="1"/>
</dbReference>
<dbReference type="EMBL" id="UOEX01000404">
    <property type="protein sequence ID" value="VAW41903.1"/>
    <property type="molecule type" value="Genomic_DNA"/>
</dbReference>
<sequence length="120" mass="13130">MKKQIIIWLLAGIFLSASLTAAAGTIPVKDTVTMADIGSTTCIPCKMMNPVLKNLRAAYANRAAVIFVDIHKDRSVARKFGLRAIPTQIFFDKNGKEQWRHVGFLDQKSAAAKLDALLGN</sequence>
<evidence type="ECO:0000259" key="1">
    <source>
        <dbReference type="PROSITE" id="PS51352"/>
    </source>
</evidence>
<dbReference type="PANTHER" id="PTHR45663">
    <property type="entry name" value="GEO12009P1"/>
    <property type="match status" value="1"/>
</dbReference>
<reference evidence="2" key="1">
    <citation type="submission" date="2018-06" db="EMBL/GenBank/DDBJ databases">
        <authorList>
            <person name="Zhirakovskaya E."/>
        </authorList>
    </citation>
    <scope>NUCLEOTIDE SEQUENCE</scope>
</reference>
<evidence type="ECO:0000313" key="2">
    <source>
        <dbReference type="EMBL" id="VAW41903.1"/>
    </source>
</evidence>
<dbReference type="SUPFAM" id="SSF52833">
    <property type="entry name" value="Thioredoxin-like"/>
    <property type="match status" value="1"/>
</dbReference>
<dbReference type="GO" id="GO:0045454">
    <property type="term" value="P:cell redox homeostasis"/>
    <property type="evidence" value="ECO:0007669"/>
    <property type="project" value="TreeGrafter"/>
</dbReference>